<organism evidence="2 3">
    <name type="scientific">Alkalimonas cellulosilytica</name>
    <dbReference type="NCBI Taxonomy" id="3058395"/>
    <lineage>
        <taxon>Bacteria</taxon>
        <taxon>Pseudomonadati</taxon>
        <taxon>Pseudomonadota</taxon>
        <taxon>Gammaproteobacteria</taxon>
        <taxon>Alkalimonas</taxon>
    </lineage>
</organism>
<dbReference type="RefSeq" id="WP_330130247.1">
    <property type="nucleotide sequence ID" value="NZ_JAUHLI010000024.1"/>
</dbReference>
<gene>
    <name evidence="2" type="ORF">QWY20_17230</name>
</gene>
<proteinExistence type="predicted"/>
<keyword evidence="1" id="KW-1133">Transmembrane helix</keyword>
<evidence type="ECO:0000313" key="2">
    <source>
        <dbReference type="EMBL" id="MEE2003200.1"/>
    </source>
</evidence>
<name>A0ABU7JBE2_9GAMM</name>
<reference evidence="2 3" key="1">
    <citation type="submission" date="2023-07" db="EMBL/GenBank/DDBJ databases">
        <title>Alkalimonas sp., MEB108 novel, alkaliphilic bacterium isolated from Lonar Lake, India.</title>
        <authorList>
            <person name="Joshi A."/>
            <person name="Thite S."/>
        </authorList>
    </citation>
    <scope>NUCLEOTIDE SEQUENCE [LARGE SCALE GENOMIC DNA]</scope>
    <source>
        <strain evidence="2 3">MEB108</strain>
    </source>
</reference>
<evidence type="ECO:0000256" key="1">
    <source>
        <dbReference type="SAM" id="Phobius"/>
    </source>
</evidence>
<protein>
    <submittedName>
        <fullName evidence="2">Uncharacterized protein</fullName>
    </submittedName>
</protein>
<comment type="caution">
    <text evidence="2">The sequence shown here is derived from an EMBL/GenBank/DDBJ whole genome shotgun (WGS) entry which is preliminary data.</text>
</comment>
<keyword evidence="3" id="KW-1185">Reference proteome</keyword>
<sequence length="99" mass="11634">MDAIVLGLVAGLLLGRWDYHRKPKGTLWRFSVQAAGFIRSVFISTIWLIIITLTLWVLKTQGYFLTMNLPVRILDAVLFGLLFWLCFFFFPYVRYRISQ</sequence>
<accession>A0ABU7JBE2</accession>
<keyword evidence="1" id="KW-0812">Transmembrane</keyword>
<dbReference type="Proteomes" id="UP001336314">
    <property type="component" value="Unassembled WGS sequence"/>
</dbReference>
<evidence type="ECO:0000313" key="3">
    <source>
        <dbReference type="Proteomes" id="UP001336314"/>
    </source>
</evidence>
<feature type="transmembrane region" description="Helical" evidence="1">
    <location>
        <begin position="34"/>
        <end position="58"/>
    </location>
</feature>
<feature type="transmembrane region" description="Helical" evidence="1">
    <location>
        <begin position="70"/>
        <end position="93"/>
    </location>
</feature>
<keyword evidence="1" id="KW-0472">Membrane</keyword>
<dbReference type="EMBL" id="JAUHLI010000024">
    <property type="protein sequence ID" value="MEE2003200.1"/>
    <property type="molecule type" value="Genomic_DNA"/>
</dbReference>